<evidence type="ECO:0000313" key="5">
    <source>
        <dbReference type="Proteomes" id="UP000295292"/>
    </source>
</evidence>
<dbReference type="Pfam" id="PF13776">
    <property type="entry name" value="DUF4172"/>
    <property type="match status" value="1"/>
</dbReference>
<evidence type="ECO:0000256" key="1">
    <source>
        <dbReference type="PIRSR" id="PIRSR640198-1"/>
    </source>
</evidence>
<feature type="binding site" evidence="2">
    <location>
        <begin position="209"/>
        <end position="216"/>
    </location>
    <ligand>
        <name>ATP</name>
        <dbReference type="ChEBI" id="CHEBI:30616"/>
    </ligand>
</feature>
<feature type="domain" description="Fido" evidence="3">
    <location>
        <begin position="112"/>
        <end position="268"/>
    </location>
</feature>
<dbReference type="PROSITE" id="PS51459">
    <property type="entry name" value="FIDO"/>
    <property type="match status" value="1"/>
</dbReference>
<feature type="active site" evidence="1">
    <location>
        <position position="205"/>
    </location>
</feature>
<dbReference type="InterPro" id="IPR036597">
    <property type="entry name" value="Fido-like_dom_sf"/>
</dbReference>
<dbReference type="Proteomes" id="UP000295292">
    <property type="component" value="Unassembled WGS sequence"/>
</dbReference>
<dbReference type="EMBL" id="SNYV01000011">
    <property type="protein sequence ID" value="TDQ79803.1"/>
    <property type="molecule type" value="Genomic_DNA"/>
</dbReference>
<gene>
    <name evidence="4" type="ORF">CLV99_1253</name>
</gene>
<dbReference type="RefSeq" id="WP_211348430.1">
    <property type="nucleotide sequence ID" value="NZ_SNYV01000011.1"/>
</dbReference>
<feature type="binding site" evidence="2">
    <location>
        <begin position="246"/>
        <end position="247"/>
    </location>
    <ligand>
        <name>ATP</name>
        <dbReference type="ChEBI" id="CHEBI:30616"/>
    </ligand>
</feature>
<dbReference type="GO" id="GO:0005524">
    <property type="term" value="F:ATP binding"/>
    <property type="evidence" value="ECO:0007669"/>
    <property type="project" value="UniProtKB-KW"/>
</dbReference>
<dbReference type="SUPFAM" id="SSF140931">
    <property type="entry name" value="Fic-like"/>
    <property type="match status" value="1"/>
</dbReference>
<dbReference type="PANTHER" id="PTHR13504:SF33">
    <property type="entry name" value="FIC FAMILY PROTEIN"/>
    <property type="match status" value="1"/>
</dbReference>
<dbReference type="Gene3D" id="1.10.10.10">
    <property type="entry name" value="Winged helix-like DNA-binding domain superfamily/Winged helix DNA-binding domain"/>
    <property type="match status" value="1"/>
</dbReference>
<evidence type="ECO:0000259" key="3">
    <source>
        <dbReference type="PROSITE" id="PS51459"/>
    </source>
</evidence>
<sequence length="365" mass="41267">MYNWQYKAWPAFSYTLENIQAIAVSFAEELGQVTGLVTALNDDLKQETIIEILIAEAIKTSEIEGEYMSRVDVMSSIKRNLGLKDDTKVRDIRVAGIAQLMTNVRQAYKKELSITMILEWHKMLMESFTRIQAGQWRAGHEPMQVISGAHGKEIVHYEAPPSARVAEEMVNFVEWFNNTDFSIPDKVSQSLVKSAITHLYFESIHPFEDGNGRIGRALAEYALSYTLQSPVLLSISKVIEKNKTQYYNALKSAQSTLEISDWIEYFAKVILEAQVEAKQLVEFVVKKVKFFDKFKAQLNERELKAINRMFESGVEGFEGGMTAKKYVAITKASKATATRDLQHLGEIGALSLLGAGRSIRYELVL</sequence>
<dbReference type="InterPro" id="IPR040198">
    <property type="entry name" value="Fido_containing"/>
</dbReference>
<organism evidence="4 5">
    <name type="scientific">Sphingobacterium yanglingense</name>
    <dbReference type="NCBI Taxonomy" id="1437280"/>
    <lineage>
        <taxon>Bacteria</taxon>
        <taxon>Pseudomonadati</taxon>
        <taxon>Bacteroidota</taxon>
        <taxon>Sphingobacteriia</taxon>
        <taxon>Sphingobacteriales</taxon>
        <taxon>Sphingobacteriaceae</taxon>
        <taxon>Sphingobacterium</taxon>
    </lineage>
</organism>
<dbReference type="Gene3D" id="1.10.3290.10">
    <property type="entry name" value="Fido-like domain"/>
    <property type="match status" value="1"/>
</dbReference>
<keyword evidence="2" id="KW-0547">Nucleotide-binding</keyword>
<comment type="caution">
    <text evidence="4">The sequence shown here is derived from an EMBL/GenBank/DDBJ whole genome shotgun (WGS) entry which is preliminary data.</text>
</comment>
<evidence type="ECO:0000313" key="4">
    <source>
        <dbReference type="EMBL" id="TDQ79803.1"/>
    </source>
</evidence>
<dbReference type="InterPro" id="IPR025230">
    <property type="entry name" value="DUF4172"/>
</dbReference>
<keyword evidence="2" id="KW-0067">ATP-binding</keyword>
<dbReference type="PANTHER" id="PTHR13504">
    <property type="entry name" value="FIDO DOMAIN-CONTAINING PROTEIN DDB_G0283145"/>
    <property type="match status" value="1"/>
</dbReference>
<reference evidence="4 5" key="1">
    <citation type="submission" date="2019-03" db="EMBL/GenBank/DDBJ databases">
        <title>Genomic Encyclopedia of Archaeal and Bacterial Type Strains, Phase II (KMG-II): from individual species to whole genera.</title>
        <authorList>
            <person name="Goeker M."/>
        </authorList>
    </citation>
    <scope>NUCLEOTIDE SEQUENCE [LARGE SCALE GENOMIC DNA]</scope>
    <source>
        <strain evidence="4 5">DSM 28353</strain>
    </source>
</reference>
<dbReference type="Pfam" id="PF02661">
    <property type="entry name" value="Fic"/>
    <property type="match status" value="1"/>
</dbReference>
<protein>
    <submittedName>
        <fullName evidence="4">Fic family protein</fullName>
    </submittedName>
</protein>
<dbReference type="InterPro" id="IPR003812">
    <property type="entry name" value="Fido"/>
</dbReference>
<name>A0A4R6WHW4_9SPHI</name>
<dbReference type="AlphaFoldDB" id="A0A4R6WHW4"/>
<accession>A0A4R6WHW4</accession>
<dbReference type="InterPro" id="IPR036388">
    <property type="entry name" value="WH-like_DNA-bd_sf"/>
</dbReference>
<keyword evidence="5" id="KW-1185">Reference proteome</keyword>
<evidence type="ECO:0000256" key="2">
    <source>
        <dbReference type="PIRSR" id="PIRSR640198-2"/>
    </source>
</evidence>
<proteinExistence type="predicted"/>